<dbReference type="SUPFAM" id="SSF53448">
    <property type="entry name" value="Nucleotide-diphospho-sugar transferases"/>
    <property type="match status" value="1"/>
</dbReference>
<dbReference type="GO" id="GO:0016740">
    <property type="term" value="F:transferase activity"/>
    <property type="evidence" value="ECO:0007669"/>
    <property type="project" value="UniProtKB-KW"/>
</dbReference>
<keyword evidence="1" id="KW-0808">Transferase</keyword>
<reference evidence="1" key="2">
    <citation type="journal article" date="2015" name="Sci. Rep.">
        <title>Genetic analysis of capsular polysaccharide synthesis gene clusters in 79 capsular types of Klebsiella spp.</title>
        <authorList>
            <person name="Pan Y.J."/>
            <person name="Lin T.L."/>
            <person name="Chen C.T."/>
            <person name="Chen Y.Y."/>
            <person name="Hsieh P.F."/>
            <person name="Hsu C.R."/>
            <person name="Wu M.C."/>
            <person name="Wang J.T."/>
        </authorList>
    </citation>
    <scope>NUCLEOTIDE SEQUENCE</scope>
    <source>
        <strain evidence="1">370</strain>
    </source>
</reference>
<accession>A0A0N7KWL2</accession>
<evidence type="ECO:0000313" key="1">
    <source>
        <dbReference type="EMBL" id="BAT24433.1"/>
    </source>
</evidence>
<dbReference type="Gene3D" id="3.90.550.10">
    <property type="entry name" value="Spore Coat Polysaccharide Biosynthesis Protein SpsA, Chain A"/>
    <property type="match status" value="1"/>
</dbReference>
<organism evidence="1">
    <name type="scientific">Klebsiella sp. 370</name>
    <dbReference type="NCBI Taxonomy" id="1497842"/>
    <lineage>
        <taxon>Bacteria</taxon>
        <taxon>Pseudomonadati</taxon>
        <taxon>Pseudomonadota</taxon>
        <taxon>Gammaproteobacteria</taxon>
        <taxon>Enterobacterales</taxon>
        <taxon>Enterobacteriaceae</taxon>
        <taxon>Klebsiella/Raoultella group</taxon>
        <taxon>Klebsiella</taxon>
    </lineage>
</organism>
<name>A0A0N7KWL2_9ENTR</name>
<sequence>MMKRMKISVLVVLYNKIISDSATLRTMLLCNDLCNVDLTVVNNGPKSIPQVQEFLSSNESLFLGIRYIEHLENKPLSKVYNDFIDCNSRADYYVIIDDDSKLESTFFRKIVLNTFDICVPRILSVDDGQYYYPTVKGVPITSEGYIDIDDLMSISSGLTIKRDVVTLLKNKYGSVFDENFALYGVDTSFFLRLKELDCRLNVICSSTIMHSLSRANNSKPSLFRERERLYDAAIIARRYPNRIRIYYFVKRLLKNIILFNRENLFSLITCFIKGKHPRC</sequence>
<proteinExistence type="predicted"/>
<protein>
    <submittedName>
        <fullName evidence="1">Glycosyl transferase</fullName>
    </submittedName>
</protein>
<reference evidence="1" key="1">
    <citation type="submission" date="2014-04" db="EMBL/GenBank/DDBJ databases">
        <authorList>
            <person name="Harrison E."/>
        </authorList>
    </citation>
    <scope>NUCLEOTIDE SEQUENCE</scope>
    <source>
        <strain evidence="1">370</strain>
    </source>
</reference>
<dbReference type="InterPro" id="IPR029044">
    <property type="entry name" value="Nucleotide-diphossugar_trans"/>
</dbReference>
<gene>
    <name evidence="1" type="primary">wcqM</name>
</gene>
<dbReference type="EMBL" id="AB924612">
    <property type="protein sequence ID" value="BAT24433.1"/>
    <property type="molecule type" value="Genomic_DNA"/>
</dbReference>
<dbReference type="AlphaFoldDB" id="A0A0N7KWL2"/>